<name>A0A4S4L9P0_9AGAM</name>
<evidence type="ECO:0000313" key="2">
    <source>
        <dbReference type="EMBL" id="THH08294.1"/>
    </source>
</evidence>
<evidence type="ECO:0000313" key="3">
    <source>
        <dbReference type="Proteomes" id="UP000308199"/>
    </source>
</evidence>
<feature type="compositionally biased region" description="Low complexity" evidence="1">
    <location>
        <begin position="320"/>
        <end position="332"/>
    </location>
</feature>
<proteinExistence type="predicted"/>
<keyword evidence="3" id="KW-1185">Reference proteome</keyword>
<feature type="compositionally biased region" description="Basic and acidic residues" evidence="1">
    <location>
        <begin position="541"/>
        <end position="639"/>
    </location>
</feature>
<feature type="region of interest" description="Disordered" evidence="1">
    <location>
        <begin position="147"/>
        <end position="189"/>
    </location>
</feature>
<dbReference type="EMBL" id="SGPK01000105">
    <property type="protein sequence ID" value="THH08294.1"/>
    <property type="molecule type" value="Genomic_DNA"/>
</dbReference>
<comment type="caution">
    <text evidence="2">The sequence shown here is derived from an EMBL/GenBank/DDBJ whole genome shotgun (WGS) entry which is preliminary data.</text>
</comment>
<feature type="compositionally biased region" description="Basic and acidic residues" evidence="1">
    <location>
        <begin position="397"/>
        <end position="406"/>
    </location>
</feature>
<feature type="region of interest" description="Disordered" evidence="1">
    <location>
        <begin position="1"/>
        <end position="23"/>
    </location>
</feature>
<accession>A0A4S4L9P0</accession>
<dbReference type="InterPro" id="IPR042065">
    <property type="entry name" value="E3_ELL-like"/>
</dbReference>
<reference evidence="2 3" key="1">
    <citation type="submission" date="2019-02" db="EMBL/GenBank/DDBJ databases">
        <title>Genome sequencing of the rare red list fungi Phellinidium pouzarii.</title>
        <authorList>
            <person name="Buettner E."/>
            <person name="Kellner H."/>
        </authorList>
    </citation>
    <scope>NUCLEOTIDE SEQUENCE [LARGE SCALE GENOMIC DNA]</scope>
    <source>
        <strain evidence="2 3">DSM 108285</strain>
    </source>
</reference>
<feature type="compositionally biased region" description="Basic and acidic residues" evidence="1">
    <location>
        <begin position="742"/>
        <end position="756"/>
    </location>
</feature>
<feature type="compositionally biased region" description="Low complexity" evidence="1">
    <location>
        <begin position="520"/>
        <end position="540"/>
    </location>
</feature>
<feature type="compositionally biased region" description="Basic and acidic residues" evidence="1">
    <location>
        <begin position="501"/>
        <end position="519"/>
    </location>
</feature>
<sequence>MPLPANSSIPLQGHSRPGEGVPTKPKIAMIVRLTEETLDALQSLSSADRMDFDFGDKSGIHIREQFFPMQYNKEKDNQELFIRTTMSARPNAALRLNANVVGKFLVERVFLDKALQKMRDTKAAADKQKSERKTIMIDTPPIIPTATQKSAAKRKAPPKNTSWTTPTIVKSYATTGPSIPTSEPRVSPSSTSFPKDVLAVFRQRLVHYLALGAATQPDIVKNVGGVEAERDVRLKITEILNEVAEQEQVGRKAASASASTKWLLKPRTWLEVRPYQYQDYTDNVRTTVARSARTWLKTLKISENEPAWDHVRFRNNGVASASNSAGAAPRAVNGTSTAAEKAKAKKNRGVKTKDVETKIKSEATVPPTRPPLPPAPVTLPRLNPPAESTIPAARIGKVKDKNKDTEKEEGELSAPETPPRAPAVPSNRRLPGSRSTGMATPTMMPPPPVPFSSQAPTPSQSSMAPPPKRTGPVDARSSKRPPPEQSERARAAPPIPPPAPIDRKPVLQVKKEVVKKEKTVPAAGAANGVGVGAAESSALSAKDREVIKRERERDRMPEEIVRSVKREKDRGSDRESVRGRERESDRERPREKEGDRTREKEHREREREKDRERAVRIRERERERESERAGEKGKERERPLANTAIKAGTKRKLAENSEDDSSDWGIEDRKYARKAVNANLMKARQERESMPAKASSSSLKVPRRESSPPRKIKRESPLPPSKSAPSVGHKVTHGSSSAPRPIKKEIKKEREREDSSRPVNAKQAKKRRSPTYTSSSEDDDSVKPKKAKAAPKPSAPAPRRPARPLPALSKHESLRSRYSSTYSEYLLAFQKLVAQKSKLTAMLRHGSVSASGESDGDTDMLSIEELEELSVRHQRLHDELESIKKNYMT</sequence>
<dbReference type="AlphaFoldDB" id="A0A4S4L9P0"/>
<evidence type="ECO:0008006" key="4">
    <source>
        <dbReference type="Google" id="ProtNLM"/>
    </source>
</evidence>
<feature type="compositionally biased region" description="Polar residues" evidence="1">
    <location>
        <begin position="1"/>
        <end position="10"/>
    </location>
</feature>
<gene>
    <name evidence="2" type="ORF">EW145_g2798</name>
</gene>
<feature type="region of interest" description="Disordered" evidence="1">
    <location>
        <begin position="320"/>
        <end position="814"/>
    </location>
</feature>
<feature type="compositionally biased region" description="Basic and acidic residues" evidence="1">
    <location>
        <begin position="351"/>
        <end position="361"/>
    </location>
</feature>
<feature type="compositionally biased region" description="Pro residues" evidence="1">
    <location>
        <begin position="367"/>
        <end position="377"/>
    </location>
</feature>
<organism evidence="2 3">
    <name type="scientific">Phellinidium pouzarii</name>
    <dbReference type="NCBI Taxonomy" id="167371"/>
    <lineage>
        <taxon>Eukaryota</taxon>
        <taxon>Fungi</taxon>
        <taxon>Dikarya</taxon>
        <taxon>Basidiomycota</taxon>
        <taxon>Agaricomycotina</taxon>
        <taxon>Agaricomycetes</taxon>
        <taxon>Hymenochaetales</taxon>
        <taxon>Hymenochaetaceae</taxon>
        <taxon>Phellinidium</taxon>
    </lineage>
</organism>
<dbReference type="OrthoDB" id="2587563at2759"/>
<feature type="compositionally biased region" description="Basic and acidic residues" evidence="1">
    <location>
        <begin position="481"/>
        <end position="490"/>
    </location>
</feature>
<feature type="compositionally biased region" description="Polar residues" evidence="1">
    <location>
        <begin position="159"/>
        <end position="181"/>
    </location>
</feature>
<evidence type="ECO:0000256" key="1">
    <source>
        <dbReference type="SAM" id="MobiDB-lite"/>
    </source>
</evidence>
<protein>
    <recommendedName>
        <fullName evidence="4">RNA polymerase II elongation factor ELL N-terminal domain-containing protein</fullName>
    </recommendedName>
</protein>
<dbReference type="Proteomes" id="UP000308199">
    <property type="component" value="Unassembled WGS sequence"/>
</dbReference>
<dbReference type="Gene3D" id="1.10.10.2670">
    <property type="entry name" value="E3 ubiquitin-protein ligase"/>
    <property type="match status" value="1"/>
</dbReference>